<evidence type="ECO:0000313" key="3">
    <source>
        <dbReference type="Proteomes" id="UP000176409"/>
    </source>
</evidence>
<gene>
    <name evidence="2" type="ORF">A2973_02770</name>
</gene>
<feature type="transmembrane region" description="Helical" evidence="1">
    <location>
        <begin position="6"/>
        <end position="27"/>
    </location>
</feature>
<name>A0A1F6AX74_9BACT</name>
<keyword evidence="1" id="KW-1133">Transmembrane helix</keyword>
<dbReference type="Proteomes" id="UP000176409">
    <property type="component" value="Unassembled WGS sequence"/>
</dbReference>
<dbReference type="EMBL" id="MFJZ01000051">
    <property type="protein sequence ID" value="OGG29294.1"/>
    <property type="molecule type" value="Genomic_DNA"/>
</dbReference>
<evidence type="ECO:0000313" key="2">
    <source>
        <dbReference type="EMBL" id="OGG29294.1"/>
    </source>
</evidence>
<protein>
    <recommendedName>
        <fullName evidence="4">LytR/CpsA/Psr regulator C-terminal domain-containing protein</fullName>
    </recommendedName>
</protein>
<evidence type="ECO:0000256" key="1">
    <source>
        <dbReference type="SAM" id="Phobius"/>
    </source>
</evidence>
<reference evidence="2 3" key="1">
    <citation type="journal article" date="2016" name="Nat. Commun.">
        <title>Thousands of microbial genomes shed light on interconnected biogeochemical processes in an aquifer system.</title>
        <authorList>
            <person name="Anantharaman K."/>
            <person name="Brown C.T."/>
            <person name="Hug L.A."/>
            <person name="Sharon I."/>
            <person name="Castelle C.J."/>
            <person name="Probst A.J."/>
            <person name="Thomas B.C."/>
            <person name="Singh A."/>
            <person name="Wilkins M.J."/>
            <person name="Karaoz U."/>
            <person name="Brodie E.L."/>
            <person name="Williams K.H."/>
            <person name="Hubbard S.S."/>
            <person name="Banfield J.F."/>
        </authorList>
    </citation>
    <scope>NUCLEOTIDE SEQUENCE [LARGE SCALE GENOMIC DNA]</scope>
</reference>
<dbReference type="STRING" id="1798396.A2973_02770"/>
<accession>A0A1F6AX74</accession>
<comment type="caution">
    <text evidence="2">The sequence shown here is derived from an EMBL/GenBank/DDBJ whole genome shotgun (WGS) entry which is preliminary data.</text>
</comment>
<sequence length="211" mass="23712">MKKNIYQYLSLVLFVLLLTVGGVLLYSQRTTLFSRDKNAPDPAVSHIRSFMDTPQETPQIASLDTVEEFKKKDPEFFKNAAVGDKIISYPYMRILYSPKTKKIVNIVTLPTPLPTPSQPIRIMMRYNADELARAKTLKSQLEQASPNLIVLGVEKSSVVYTGDIIYLVNPAKKDDALRFSQMVGGSKIVETPEKGEEPTEADVILAFRDIQ</sequence>
<evidence type="ECO:0008006" key="4">
    <source>
        <dbReference type="Google" id="ProtNLM"/>
    </source>
</evidence>
<keyword evidence="1" id="KW-0812">Transmembrane</keyword>
<organism evidence="2 3">
    <name type="scientific">Candidatus Gottesmanbacteria bacterium RIFCSPLOWO2_01_FULL_49_10</name>
    <dbReference type="NCBI Taxonomy" id="1798396"/>
    <lineage>
        <taxon>Bacteria</taxon>
        <taxon>Candidatus Gottesmaniibacteriota</taxon>
    </lineage>
</organism>
<proteinExistence type="predicted"/>
<keyword evidence="1" id="KW-0472">Membrane</keyword>
<dbReference type="AlphaFoldDB" id="A0A1F6AX74"/>